<name>A0ABD5YTE5_9EURY</name>
<accession>A0ABD5YTE5</accession>
<gene>
    <name evidence="1" type="ORF">ACFQL7_13675</name>
</gene>
<dbReference type="EMBL" id="JBHTAX010000001">
    <property type="protein sequence ID" value="MFC7190780.1"/>
    <property type="molecule type" value="Genomic_DNA"/>
</dbReference>
<keyword evidence="2" id="KW-1185">Reference proteome</keyword>
<dbReference type="Proteomes" id="UP001596417">
    <property type="component" value="Unassembled WGS sequence"/>
</dbReference>
<proteinExistence type="predicted"/>
<dbReference type="AlphaFoldDB" id="A0ABD5YTE5"/>
<dbReference type="GeneID" id="76200432"/>
<dbReference type="RefSeq" id="WP_248908197.1">
    <property type="nucleotide sequence ID" value="NZ_CP109979.1"/>
</dbReference>
<dbReference type="InterPro" id="IPR043835">
    <property type="entry name" value="DUF5811"/>
</dbReference>
<organism evidence="1 2">
    <name type="scientific">Halocatena marina</name>
    <dbReference type="NCBI Taxonomy" id="2934937"/>
    <lineage>
        <taxon>Archaea</taxon>
        <taxon>Methanobacteriati</taxon>
        <taxon>Methanobacteriota</taxon>
        <taxon>Stenosarchaea group</taxon>
        <taxon>Halobacteria</taxon>
        <taxon>Halobacteriales</taxon>
        <taxon>Natronomonadaceae</taxon>
        <taxon>Halocatena</taxon>
    </lineage>
</organism>
<evidence type="ECO:0000313" key="2">
    <source>
        <dbReference type="Proteomes" id="UP001596417"/>
    </source>
</evidence>
<sequence length="111" mass="11670">MHGNTPYAGRPADTPELSAEQIRSLRSDIANVTKQTRALLPDEFVVGSELREGNDGTLATVAVQPPVGRVISTGVPTDATDKDHSRLARELAAGAALQVKRAVNDIEPTAG</sequence>
<evidence type="ECO:0000313" key="1">
    <source>
        <dbReference type="EMBL" id="MFC7190780.1"/>
    </source>
</evidence>
<protein>
    <submittedName>
        <fullName evidence="1">DUF5811 family protein</fullName>
    </submittedName>
</protein>
<reference evidence="1 2" key="1">
    <citation type="journal article" date="2019" name="Int. J. Syst. Evol. Microbiol.">
        <title>The Global Catalogue of Microorganisms (GCM) 10K type strain sequencing project: providing services to taxonomists for standard genome sequencing and annotation.</title>
        <authorList>
            <consortium name="The Broad Institute Genomics Platform"/>
            <consortium name="The Broad Institute Genome Sequencing Center for Infectious Disease"/>
            <person name="Wu L."/>
            <person name="Ma J."/>
        </authorList>
    </citation>
    <scope>NUCLEOTIDE SEQUENCE [LARGE SCALE GENOMIC DNA]</scope>
    <source>
        <strain evidence="1 2">RDMS1</strain>
    </source>
</reference>
<comment type="caution">
    <text evidence="1">The sequence shown here is derived from an EMBL/GenBank/DDBJ whole genome shotgun (WGS) entry which is preliminary data.</text>
</comment>
<dbReference type="Pfam" id="PF19128">
    <property type="entry name" value="DUF5811"/>
    <property type="match status" value="1"/>
</dbReference>